<organism evidence="1">
    <name type="scientific">hydrothermal vent metagenome</name>
    <dbReference type="NCBI Taxonomy" id="652676"/>
    <lineage>
        <taxon>unclassified sequences</taxon>
        <taxon>metagenomes</taxon>
        <taxon>ecological metagenomes</taxon>
    </lineage>
</organism>
<proteinExistence type="predicted"/>
<dbReference type="SUPFAM" id="SSF52172">
    <property type="entry name" value="CheY-like"/>
    <property type="match status" value="1"/>
</dbReference>
<name>A0A3B1AZV2_9ZZZZ</name>
<accession>A0A3B1AZV2</accession>
<evidence type="ECO:0008006" key="2">
    <source>
        <dbReference type="Google" id="ProtNLM"/>
    </source>
</evidence>
<reference evidence="1" key="1">
    <citation type="submission" date="2018-06" db="EMBL/GenBank/DDBJ databases">
        <authorList>
            <person name="Zhirakovskaya E."/>
        </authorList>
    </citation>
    <scope>NUCLEOTIDE SEQUENCE</scope>
</reference>
<evidence type="ECO:0000313" key="1">
    <source>
        <dbReference type="EMBL" id="VAW98366.1"/>
    </source>
</evidence>
<dbReference type="InterPro" id="IPR011006">
    <property type="entry name" value="CheY-like_superfamily"/>
</dbReference>
<protein>
    <recommendedName>
        <fullName evidence="2">Response regulatory domain-containing protein</fullName>
    </recommendedName>
</protein>
<dbReference type="EMBL" id="UOFR01000058">
    <property type="protein sequence ID" value="VAW98366.1"/>
    <property type="molecule type" value="Genomic_DNA"/>
</dbReference>
<dbReference type="AlphaFoldDB" id="A0A3B1AZV2"/>
<gene>
    <name evidence="1" type="ORF">MNBD_GAMMA21-1412</name>
</gene>
<sequence>MNNNLYLRAVVFEKDKPFRDKLISLLRKHNFSTLHVEDCETAFRHIVMLRPTVFFCGVNTENFTCLDVAFFIKNIIKARDCKIISSCEDKKLIGRESNDASDIDYFVHKNNFSELDTIIDQCGLSRLQEA</sequence>